<feature type="compositionally biased region" description="Basic and acidic residues" evidence="1">
    <location>
        <begin position="18"/>
        <end position="31"/>
    </location>
</feature>
<comment type="caution">
    <text evidence="2">The sequence shown here is derived from an EMBL/GenBank/DDBJ whole genome shotgun (WGS) entry which is preliminary data.</text>
</comment>
<accession>A0AAV7S3D7</accession>
<protein>
    <submittedName>
        <fullName evidence="2">Uncharacterized protein</fullName>
    </submittedName>
</protein>
<feature type="compositionally biased region" description="Basic and acidic residues" evidence="1">
    <location>
        <begin position="68"/>
        <end position="77"/>
    </location>
</feature>
<evidence type="ECO:0000313" key="4">
    <source>
        <dbReference type="Proteomes" id="UP001066276"/>
    </source>
</evidence>
<dbReference type="AlphaFoldDB" id="A0AAV7S3D7"/>
<reference evidence="2" key="1">
    <citation type="journal article" date="2022" name="bioRxiv">
        <title>Sequencing and chromosome-scale assembly of the giantPleurodeles waltlgenome.</title>
        <authorList>
            <person name="Brown T."/>
            <person name="Elewa A."/>
            <person name="Iarovenko S."/>
            <person name="Subramanian E."/>
            <person name="Araus A.J."/>
            <person name="Petzold A."/>
            <person name="Susuki M."/>
            <person name="Suzuki K.-i.T."/>
            <person name="Hayashi T."/>
            <person name="Toyoda A."/>
            <person name="Oliveira C."/>
            <person name="Osipova E."/>
            <person name="Leigh N.D."/>
            <person name="Simon A."/>
            <person name="Yun M.H."/>
        </authorList>
    </citation>
    <scope>NUCLEOTIDE SEQUENCE</scope>
    <source>
        <strain evidence="2">20211129_DDA</strain>
        <tissue evidence="2">Liver</tissue>
    </source>
</reference>
<feature type="region of interest" description="Disordered" evidence="1">
    <location>
        <begin position="91"/>
        <end position="266"/>
    </location>
</feature>
<feature type="compositionally biased region" description="Basic and acidic residues" evidence="1">
    <location>
        <begin position="176"/>
        <end position="186"/>
    </location>
</feature>
<evidence type="ECO:0000313" key="3">
    <source>
        <dbReference type="EMBL" id="KAJ1159147.1"/>
    </source>
</evidence>
<evidence type="ECO:0000313" key="2">
    <source>
        <dbReference type="EMBL" id="KAJ1159132.1"/>
    </source>
</evidence>
<feature type="compositionally biased region" description="Basic and acidic residues" evidence="1">
    <location>
        <begin position="1"/>
        <end position="11"/>
    </location>
</feature>
<keyword evidence="4" id="KW-1185">Reference proteome</keyword>
<feature type="region of interest" description="Disordered" evidence="1">
    <location>
        <begin position="1"/>
        <end position="79"/>
    </location>
</feature>
<gene>
    <name evidence="2" type="ORF">NDU88_011802</name>
    <name evidence="3" type="ORF">NDU88_011817</name>
</gene>
<feature type="compositionally biased region" description="Basic and acidic residues" evidence="1">
    <location>
        <begin position="251"/>
        <end position="266"/>
    </location>
</feature>
<dbReference type="Proteomes" id="UP001066276">
    <property type="component" value="Chromosome 5"/>
</dbReference>
<feature type="compositionally biased region" description="Polar residues" evidence="1">
    <location>
        <begin position="109"/>
        <end position="125"/>
    </location>
</feature>
<sequence length="288" mass="32445">MRQEHTREEYYRQGGRRKIQEARAQQEEYYRQGRRRMNQEAGAQQEGVLQTRAKEGDLGGRSIAGRSTTDRGKEGGFRRLWHSRRVYYREGAQEEAQEAGAQQEGVLQTGAQEENSGSRSIAGRSTTEKGHRRRIQEAGAQQGGVIQTRAQEEDSGCRSTAGRSTTDRGNGGGFGRQEHSRREYYRQGHRRRIQEAGAQLERELQTMAQEEDSGGKSKGGVLQTRGQEEDSGDRSTAGGTTIDRGAGGGLRRQEHSMEDYYRQEHRRRIEEAGAQLEGVLQTRAQEED</sequence>
<dbReference type="EMBL" id="JANPWB010000009">
    <property type="protein sequence ID" value="KAJ1159132.1"/>
    <property type="molecule type" value="Genomic_DNA"/>
</dbReference>
<evidence type="ECO:0000256" key="1">
    <source>
        <dbReference type="SAM" id="MobiDB-lite"/>
    </source>
</evidence>
<organism evidence="2 4">
    <name type="scientific">Pleurodeles waltl</name>
    <name type="common">Iberian ribbed newt</name>
    <dbReference type="NCBI Taxonomy" id="8319"/>
    <lineage>
        <taxon>Eukaryota</taxon>
        <taxon>Metazoa</taxon>
        <taxon>Chordata</taxon>
        <taxon>Craniata</taxon>
        <taxon>Vertebrata</taxon>
        <taxon>Euteleostomi</taxon>
        <taxon>Amphibia</taxon>
        <taxon>Batrachia</taxon>
        <taxon>Caudata</taxon>
        <taxon>Salamandroidea</taxon>
        <taxon>Salamandridae</taxon>
        <taxon>Pleurodelinae</taxon>
        <taxon>Pleurodeles</taxon>
    </lineage>
</organism>
<feature type="compositionally biased region" description="Polar residues" evidence="1">
    <location>
        <begin position="157"/>
        <end position="168"/>
    </location>
</feature>
<name>A0AAV7S3D7_PLEWA</name>
<proteinExistence type="predicted"/>
<dbReference type="EMBL" id="JANPWB010000009">
    <property type="protein sequence ID" value="KAJ1159147.1"/>
    <property type="molecule type" value="Genomic_DNA"/>
</dbReference>